<evidence type="ECO:0000313" key="2">
    <source>
        <dbReference type="EMBL" id="MBW88060.1"/>
    </source>
</evidence>
<protein>
    <submittedName>
        <fullName evidence="2">Uncharacterized protein</fullName>
    </submittedName>
</protein>
<dbReference type="AlphaFoldDB" id="A0A2P2J3N8"/>
<sequence length="56" mass="6580">MPFLIRNSIITVLPAYQFNLILFILLIEKDTKCLKQLILICSNLNFWIHSQFHSAC</sequence>
<dbReference type="EMBL" id="GGEC01007577">
    <property type="protein sequence ID" value="MBW88060.1"/>
    <property type="molecule type" value="Transcribed_RNA"/>
</dbReference>
<feature type="transmembrane region" description="Helical" evidence="1">
    <location>
        <begin position="6"/>
        <end position="27"/>
    </location>
</feature>
<evidence type="ECO:0000256" key="1">
    <source>
        <dbReference type="SAM" id="Phobius"/>
    </source>
</evidence>
<keyword evidence="1" id="KW-1133">Transmembrane helix</keyword>
<keyword evidence="1" id="KW-0472">Membrane</keyword>
<name>A0A2P2J3N8_RHIMU</name>
<organism evidence="2">
    <name type="scientific">Rhizophora mucronata</name>
    <name type="common">Asiatic mangrove</name>
    <dbReference type="NCBI Taxonomy" id="61149"/>
    <lineage>
        <taxon>Eukaryota</taxon>
        <taxon>Viridiplantae</taxon>
        <taxon>Streptophyta</taxon>
        <taxon>Embryophyta</taxon>
        <taxon>Tracheophyta</taxon>
        <taxon>Spermatophyta</taxon>
        <taxon>Magnoliopsida</taxon>
        <taxon>eudicotyledons</taxon>
        <taxon>Gunneridae</taxon>
        <taxon>Pentapetalae</taxon>
        <taxon>rosids</taxon>
        <taxon>fabids</taxon>
        <taxon>Malpighiales</taxon>
        <taxon>Rhizophoraceae</taxon>
        <taxon>Rhizophora</taxon>
    </lineage>
</organism>
<reference evidence="2" key="1">
    <citation type="submission" date="2018-02" db="EMBL/GenBank/DDBJ databases">
        <title>Rhizophora mucronata_Transcriptome.</title>
        <authorList>
            <person name="Meera S.P."/>
            <person name="Sreeshan A."/>
            <person name="Augustine A."/>
        </authorList>
    </citation>
    <scope>NUCLEOTIDE SEQUENCE</scope>
    <source>
        <tissue evidence="2">Leaf</tissue>
    </source>
</reference>
<accession>A0A2P2J3N8</accession>
<proteinExistence type="predicted"/>
<keyword evidence="1" id="KW-0812">Transmembrane</keyword>